<protein>
    <submittedName>
        <fullName evidence="1">Kinase-like protein</fullName>
    </submittedName>
</protein>
<sequence length="147" mass="17278">MTWNDKLYLAKQISSAINVRVLLWEISNGAVPFESESPFGYDCLIAIIHGKRETDAIGTPQEYSLIYEDCWSHDSNKRPSIQSFFNTVFNQLAYQDYNFSMICYFHEHGILMSTIIKLFGRITIIYWTHKNSVEFICRYNKTYQYGL</sequence>
<accession>A0A8H3X7D8</accession>
<organism evidence="1 2">
    <name type="scientific">Gigaspora margarita</name>
    <dbReference type="NCBI Taxonomy" id="4874"/>
    <lineage>
        <taxon>Eukaryota</taxon>
        <taxon>Fungi</taxon>
        <taxon>Fungi incertae sedis</taxon>
        <taxon>Mucoromycota</taxon>
        <taxon>Glomeromycotina</taxon>
        <taxon>Glomeromycetes</taxon>
        <taxon>Diversisporales</taxon>
        <taxon>Gigasporaceae</taxon>
        <taxon>Gigaspora</taxon>
    </lineage>
</organism>
<keyword evidence="1" id="KW-0808">Transferase</keyword>
<dbReference type="GO" id="GO:0016301">
    <property type="term" value="F:kinase activity"/>
    <property type="evidence" value="ECO:0007669"/>
    <property type="project" value="UniProtKB-KW"/>
</dbReference>
<dbReference type="AlphaFoldDB" id="A0A8H3X7D8"/>
<proteinExistence type="predicted"/>
<comment type="caution">
    <text evidence="1">The sequence shown here is derived from an EMBL/GenBank/DDBJ whole genome shotgun (WGS) entry which is preliminary data.</text>
</comment>
<evidence type="ECO:0000313" key="2">
    <source>
        <dbReference type="Proteomes" id="UP000439903"/>
    </source>
</evidence>
<evidence type="ECO:0000313" key="1">
    <source>
        <dbReference type="EMBL" id="KAF0425105.1"/>
    </source>
</evidence>
<dbReference type="Gene3D" id="1.10.510.10">
    <property type="entry name" value="Transferase(Phosphotransferase) domain 1"/>
    <property type="match status" value="1"/>
</dbReference>
<gene>
    <name evidence="1" type="ORF">F8M41_006391</name>
</gene>
<dbReference type="Proteomes" id="UP000439903">
    <property type="component" value="Unassembled WGS sequence"/>
</dbReference>
<name>A0A8H3X7D8_GIGMA</name>
<keyword evidence="2" id="KW-1185">Reference proteome</keyword>
<reference evidence="1 2" key="1">
    <citation type="journal article" date="2019" name="Environ. Microbiol.">
        <title>At the nexus of three kingdoms: the genome of the mycorrhizal fungus Gigaspora margarita provides insights into plant, endobacterial and fungal interactions.</title>
        <authorList>
            <person name="Venice F."/>
            <person name="Ghignone S."/>
            <person name="Salvioli di Fossalunga A."/>
            <person name="Amselem J."/>
            <person name="Novero M."/>
            <person name="Xianan X."/>
            <person name="Sedzielewska Toro K."/>
            <person name="Morin E."/>
            <person name="Lipzen A."/>
            <person name="Grigoriev I.V."/>
            <person name="Henrissat B."/>
            <person name="Martin F.M."/>
            <person name="Bonfante P."/>
        </authorList>
    </citation>
    <scope>NUCLEOTIDE SEQUENCE [LARGE SCALE GENOMIC DNA]</scope>
    <source>
        <strain evidence="1 2">BEG34</strain>
    </source>
</reference>
<dbReference type="InterPro" id="IPR011009">
    <property type="entry name" value="Kinase-like_dom_sf"/>
</dbReference>
<dbReference type="SUPFAM" id="SSF56112">
    <property type="entry name" value="Protein kinase-like (PK-like)"/>
    <property type="match status" value="1"/>
</dbReference>
<keyword evidence="1" id="KW-0418">Kinase</keyword>
<dbReference type="EMBL" id="WTPW01001629">
    <property type="protein sequence ID" value="KAF0425105.1"/>
    <property type="molecule type" value="Genomic_DNA"/>
</dbReference>